<evidence type="ECO:0000259" key="8">
    <source>
        <dbReference type="Pfam" id="PF01850"/>
    </source>
</evidence>
<comment type="cofactor">
    <cofactor evidence="1">
        <name>Mg(2+)</name>
        <dbReference type="ChEBI" id="CHEBI:18420"/>
    </cofactor>
</comment>
<evidence type="ECO:0000256" key="1">
    <source>
        <dbReference type="ARBA" id="ARBA00001946"/>
    </source>
</evidence>
<evidence type="ECO:0000313" key="10">
    <source>
        <dbReference type="Proteomes" id="UP001204798"/>
    </source>
</evidence>
<keyword evidence="6" id="KW-0460">Magnesium</keyword>
<dbReference type="InterPro" id="IPR050556">
    <property type="entry name" value="Type_II_TA_system_RNase"/>
</dbReference>
<evidence type="ECO:0000256" key="3">
    <source>
        <dbReference type="ARBA" id="ARBA00022722"/>
    </source>
</evidence>
<dbReference type="PANTHER" id="PTHR33653:SF1">
    <property type="entry name" value="RIBONUCLEASE VAPC2"/>
    <property type="match status" value="1"/>
</dbReference>
<evidence type="ECO:0000313" key="9">
    <source>
        <dbReference type="EMBL" id="MCS3920833.1"/>
    </source>
</evidence>
<organism evidence="9 10">
    <name type="scientific">Candidatus Fervidibacter sacchari</name>
    <dbReference type="NCBI Taxonomy" id="1448929"/>
    <lineage>
        <taxon>Bacteria</taxon>
        <taxon>Candidatus Fervidibacterota</taxon>
        <taxon>Candidatus Fervidibacter</taxon>
    </lineage>
</organism>
<feature type="domain" description="PIN" evidence="8">
    <location>
        <begin position="10"/>
        <end position="67"/>
    </location>
</feature>
<keyword evidence="3" id="KW-0540">Nuclease</keyword>
<dbReference type="SUPFAM" id="SSF88723">
    <property type="entry name" value="PIN domain-like"/>
    <property type="match status" value="1"/>
</dbReference>
<evidence type="ECO:0000256" key="2">
    <source>
        <dbReference type="ARBA" id="ARBA00022649"/>
    </source>
</evidence>
<keyword evidence="10" id="KW-1185">Reference proteome</keyword>
<comment type="caution">
    <text evidence="9">The sequence shown here is derived from an EMBL/GenBank/DDBJ whole genome shotgun (WGS) entry which is preliminary data.</text>
</comment>
<gene>
    <name evidence="9" type="ORF">M2350_003270</name>
</gene>
<evidence type="ECO:0000256" key="7">
    <source>
        <dbReference type="ARBA" id="ARBA00038093"/>
    </source>
</evidence>
<dbReference type="Proteomes" id="UP001204798">
    <property type="component" value="Unassembled WGS sequence"/>
</dbReference>
<keyword evidence="5" id="KW-0378">Hydrolase</keyword>
<evidence type="ECO:0000256" key="4">
    <source>
        <dbReference type="ARBA" id="ARBA00022723"/>
    </source>
</evidence>
<name>A0ABT2EV82_9BACT</name>
<keyword evidence="4" id="KW-0479">Metal-binding</keyword>
<dbReference type="Gene3D" id="3.40.50.1010">
    <property type="entry name" value="5'-nuclease"/>
    <property type="match status" value="1"/>
</dbReference>
<dbReference type="EMBL" id="JANUCP010000007">
    <property type="protein sequence ID" value="MCS3920833.1"/>
    <property type="molecule type" value="Genomic_DNA"/>
</dbReference>
<accession>A0ABT2EV82</accession>
<protein>
    <submittedName>
        <fullName evidence="9">Nucleic acid-binding protein</fullName>
    </submittedName>
</protein>
<comment type="similarity">
    <text evidence="7">Belongs to the PINc/VapC protein family.</text>
</comment>
<dbReference type="PANTHER" id="PTHR33653">
    <property type="entry name" value="RIBONUCLEASE VAPC2"/>
    <property type="match status" value="1"/>
</dbReference>
<dbReference type="Pfam" id="PF01850">
    <property type="entry name" value="PIN"/>
    <property type="match status" value="1"/>
</dbReference>
<keyword evidence="2" id="KW-1277">Toxin-antitoxin system</keyword>
<evidence type="ECO:0000256" key="5">
    <source>
        <dbReference type="ARBA" id="ARBA00022801"/>
    </source>
</evidence>
<evidence type="ECO:0000256" key="6">
    <source>
        <dbReference type="ARBA" id="ARBA00022842"/>
    </source>
</evidence>
<reference evidence="9 10" key="1">
    <citation type="submission" date="2022-08" db="EMBL/GenBank/DDBJ databases">
        <title>Bacterial and archaeal communities from various locations to study Microbial Dark Matter (Phase II).</title>
        <authorList>
            <person name="Stepanauskas R."/>
        </authorList>
    </citation>
    <scope>NUCLEOTIDE SEQUENCE [LARGE SCALE GENOMIC DNA]</scope>
    <source>
        <strain evidence="9 10">PD1</strain>
    </source>
</reference>
<proteinExistence type="inferred from homology"/>
<sequence length="77" mass="8596">MTTFLRLCQRSRVLPITIRIAERAADIYVDLQQKGQLIPDADIFIAATALEHGLVLVTNNLSHFQRISSLSAVSWST</sequence>
<dbReference type="InterPro" id="IPR002716">
    <property type="entry name" value="PIN_dom"/>
</dbReference>
<dbReference type="InterPro" id="IPR029060">
    <property type="entry name" value="PIN-like_dom_sf"/>
</dbReference>